<comment type="caution">
    <text evidence="2">The sequence shown here is derived from an EMBL/GenBank/DDBJ whole genome shotgun (WGS) entry which is preliminary data.</text>
</comment>
<evidence type="ECO:0000313" key="3">
    <source>
        <dbReference type="Proteomes" id="UP000183245"/>
    </source>
</evidence>
<feature type="transmembrane region" description="Helical" evidence="1">
    <location>
        <begin position="112"/>
        <end position="132"/>
    </location>
</feature>
<feature type="transmembrane region" description="Helical" evidence="1">
    <location>
        <begin position="190"/>
        <end position="221"/>
    </location>
</feature>
<evidence type="ECO:0000313" key="2">
    <source>
        <dbReference type="EMBL" id="OIP97832.1"/>
    </source>
</evidence>
<reference evidence="2 3" key="1">
    <citation type="journal article" date="2016" name="Environ. Microbiol.">
        <title>Genomic resolution of a cold subsurface aquifer community provides metabolic insights for novel microbes adapted to high CO concentrations.</title>
        <authorList>
            <person name="Probst A.J."/>
            <person name="Castelle C.J."/>
            <person name="Singh A."/>
            <person name="Brown C.T."/>
            <person name="Anantharaman K."/>
            <person name="Sharon I."/>
            <person name="Hug L.A."/>
            <person name="Burstein D."/>
            <person name="Emerson J.B."/>
            <person name="Thomas B.C."/>
            <person name="Banfield J.F."/>
        </authorList>
    </citation>
    <scope>NUCLEOTIDE SEQUENCE [LARGE SCALE GENOMIC DNA]</scope>
    <source>
        <strain evidence="2">CG2_30_54_11</strain>
    </source>
</reference>
<keyword evidence="1" id="KW-0472">Membrane</keyword>
<feature type="transmembrane region" description="Helical" evidence="1">
    <location>
        <begin position="314"/>
        <end position="342"/>
    </location>
</feature>
<dbReference type="PANTHER" id="PTHR38454">
    <property type="entry name" value="INTEGRAL MEMBRANE PROTEIN-RELATED"/>
    <property type="match status" value="1"/>
</dbReference>
<feature type="transmembrane region" description="Helical" evidence="1">
    <location>
        <begin position="349"/>
        <end position="367"/>
    </location>
</feature>
<feature type="transmembrane region" description="Helical" evidence="1">
    <location>
        <begin position="413"/>
        <end position="431"/>
    </location>
</feature>
<feature type="transmembrane region" description="Helical" evidence="1">
    <location>
        <begin position="144"/>
        <end position="170"/>
    </location>
</feature>
<name>A0A1J5J2W0_9BACT</name>
<evidence type="ECO:0008006" key="4">
    <source>
        <dbReference type="Google" id="ProtNLM"/>
    </source>
</evidence>
<keyword evidence="1" id="KW-1133">Transmembrane helix</keyword>
<gene>
    <name evidence="2" type="ORF">AUK40_02435</name>
</gene>
<accession>A0A1J5J2W0</accession>
<dbReference type="PANTHER" id="PTHR38454:SF1">
    <property type="entry name" value="INTEGRAL MEMBRANE PROTEIN"/>
    <property type="match status" value="1"/>
</dbReference>
<keyword evidence="1" id="KW-0812">Transmembrane</keyword>
<organism evidence="2 3">
    <name type="scientific">Candidatus Wirthbacteria bacterium CG2_30_54_11</name>
    <dbReference type="NCBI Taxonomy" id="1817892"/>
    <lineage>
        <taxon>Bacteria</taxon>
        <taxon>Candidatus Wirthbacteria</taxon>
    </lineage>
</organism>
<protein>
    <recommendedName>
        <fullName evidence="4">Membrane protein 6-pyruvoyl-tetrahydropterin synthase-related domain-containing protein</fullName>
    </recommendedName>
</protein>
<feature type="transmembrane region" description="Helical" evidence="1">
    <location>
        <begin position="12"/>
        <end position="30"/>
    </location>
</feature>
<dbReference type="Proteomes" id="UP000183245">
    <property type="component" value="Unassembled WGS sequence"/>
</dbReference>
<feature type="transmembrane region" description="Helical" evidence="1">
    <location>
        <begin position="387"/>
        <end position="406"/>
    </location>
</feature>
<feature type="transmembrane region" description="Helical" evidence="1">
    <location>
        <begin position="701"/>
        <end position="719"/>
    </location>
</feature>
<evidence type="ECO:0000256" key="1">
    <source>
        <dbReference type="SAM" id="Phobius"/>
    </source>
</evidence>
<proteinExistence type="predicted"/>
<dbReference type="STRING" id="1817892.AUK40_02435"/>
<feature type="transmembrane region" description="Helical" evidence="1">
    <location>
        <begin position="242"/>
        <end position="259"/>
    </location>
</feature>
<dbReference type="AlphaFoldDB" id="A0A1J5J2W0"/>
<dbReference type="Pfam" id="PF09586">
    <property type="entry name" value="YfhO"/>
    <property type="match status" value="1"/>
</dbReference>
<dbReference type="InterPro" id="IPR018580">
    <property type="entry name" value="Uncharacterised_YfhO"/>
</dbReference>
<dbReference type="EMBL" id="MNZT01000046">
    <property type="protein sequence ID" value="OIP97832.1"/>
    <property type="molecule type" value="Genomic_DNA"/>
</dbReference>
<sequence>MLMSALGNEFLWAFVGCAVLASLFFYKAAFQGQVLFGESSDQAAGSSELYREVYSTSIPAARFGWEAFRRDSVPFWNPYTLTGVPFMAQSVHGVFEVSKLLLYRFTDSFASFWNLLIWMRFVLAGFFMYGFIRRIGLSRGAAAFGTVAWMFSAAMVAHAGESAQATWIYLPLILWCLEGIVRSESHRYPVALALATAATIYAGHLSTIAQLCFFVVWYLGARFISLVRDRYVIREIFGKYRVMFKYSCLGLLLAAPQILPTIELAIQSSAISRTVSQTMETFSSSVQSGAGWRGFWELLLLVSPTSALEQKNHVWAFAGSTFASAGLYIGLGSVVFILLALLLGRKRRFMWFSLLSGCLFFVLSAHLPGMERVTAVPLINLLHPERMRYLAVWSFALVASFGFEAVFRHFRRWTYASLLVVGLLWVDLFLAHSPYIPAAPQAAGSQVPATIQSIQRDNPERQRIISLSDFLPPGQATLYRTSDIRGPGAWIPERVSAFLTPWLKYENGVWVADRIQDIWYDLAAVRFIIADFPSDFTVCGGGDLTLGNDTARGYSLLSSAPYAIIQNDNALKRAFIVDRVQRYGTSNGVIERMKSPLFHGAFEALVEERGDAPFLETLEQRAPVATTSPDVAMVSYLPDQVELTVRADQNAFLVLTDTWYPGWSATIDGKRTVIYPTDAAFRGIYVPAGLHQIVFTYRSGLFIWGLGFAGFAGVWLLWLSIPSFRRYAREGMMHVRGVMYDLKRR</sequence>